<accession>A0ABV0N3X9</accession>
<name>A0ABV0N3X9_9TELE</name>
<comment type="caution">
    <text evidence="1">The sequence shown here is derived from an EMBL/GenBank/DDBJ whole genome shotgun (WGS) entry which is preliminary data.</text>
</comment>
<protein>
    <submittedName>
        <fullName evidence="1">Uncharacterized protein</fullName>
    </submittedName>
</protein>
<reference evidence="1 2" key="1">
    <citation type="submission" date="2021-06" db="EMBL/GenBank/DDBJ databases">
        <authorList>
            <person name="Palmer J.M."/>
        </authorList>
    </citation>
    <scope>NUCLEOTIDE SEQUENCE [LARGE SCALE GENOMIC DNA]</scope>
    <source>
        <strain evidence="1 2">GA_2019</strain>
        <tissue evidence="1">Muscle</tissue>
    </source>
</reference>
<organism evidence="1 2">
    <name type="scientific">Goodea atripinnis</name>
    <dbReference type="NCBI Taxonomy" id="208336"/>
    <lineage>
        <taxon>Eukaryota</taxon>
        <taxon>Metazoa</taxon>
        <taxon>Chordata</taxon>
        <taxon>Craniata</taxon>
        <taxon>Vertebrata</taxon>
        <taxon>Euteleostomi</taxon>
        <taxon>Actinopterygii</taxon>
        <taxon>Neopterygii</taxon>
        <taxon>Teleostei</taxon>
        <taxon>Neoteleostei</taxon>
        <taxon>Acanthomorphata</taxon>
        <taxon>Ovalentaria</taxon>
        <taxon>Atherinomorphae</taxon>
        <taxon>Cyprinodontiformes</taxon>
        <taxon>Goodeidae</taxon>
        <taxon>Goodea</taxon>
    </lineage>
</organism>
<dbReference type="Proteomes" id="UP001476798">
    <property type="component" value="Unassembled WGS sequence"/>
</dbReference>
<dbReference type="EMBL" id="JAHRIO010022615">
    <property type="protein sequence ID" value="MEQ2166085.1"/>
    <property type="molecule type" value="Genomic_DNA"/>
</dbReference>
<evidence type="ECO:0000313" key="2">
    <source>
        <dbReference type="Proteomes" id="UP001476798"/>
    </source>
</evidence>
<sequence length="159" mass="18701">MLKLRVLLDNDNAERLFLPSRQSNSPERISRWPEVFIVPIFSYEVEHVLREAGIKDVAVNAEERSRTNPGAAPRANIKRPRRGEVSFFPFYPSGETRESLETRRREMVEQYKKASAERDMPLIHQHMMHTFPLQREEMITTSSPVSELKDRWPALFYET</sequence>
<keyword evidence="2" id="KW-1185">Reference proteome</keyword>
<dbReference type="PANTHER" id="PTHR31025">
    <property type="entry name" value="SI:CH211-196P9.1-RELATED"/>
    <property type="match status" value="1"/>
</dbReference>
<gene>
    <name evidence="1" type="ORF">GOODEAATRI_023998</name>
</gene>
<dbReference type="PANTHER" id="PTHR31025:SF25">
    <property type="entry name" value="ZINC FINGER (C2H2)-60"/>
    <property type="match status" value="1"/>
</dbReference>
<evidence type="ECO:0000313" key="1">
    <source>
        <dbReference type="EMBL" id="MEQ2166085.1"/>
    </source>
</evidence>
<proteinExistence type="predicted"/>